<dbReference type="Proteomes" id="UP000762676">
    <property type="component" value="Unassembled WGS sequence"/>
</dbReference>
<keyword evidence="3" id="KW-1185">Reference proteome</keyword>
<reference evidence="2 3" key="1">
    <citation type="journal article" date="2021" name="Elife">
        <title>Chloroplast acquisition without the gene transfer in kleptoplastic sea slugs, Plakobranchus ocellatus.</title>
        <authorList>
            <person name="Maeda T."/>
            <person name="Takahashi S."/>
            <person name="Yoshida T."/>
            <person name="Shimamura S."/>
            <person name="Takaki Y."/>
            <person name="Nagai Y."/>
            <person name="Toyoda A."/>
            <person name="Suzuki Y."/>
            <person name="Arimoto A."/>
            <person name="Ishii H."/>
            <person name="Satoh N."/>
            <person name="Nishiyama T."/>
            <person name="Hasebe M."/>
            <person name="Maruyama T."/>
            <person name="Minagawa J."/>
            <person name="Obokata J."/>
            <person name="Shigenobu S."/>
        </authorList>
    </citation>
    <scope>NUCLEOTIDE SEQUENCE [LARGE SCALE GENOMIC DNA]</scope>
</reference>
<name>A0AAV4FSW9_9GAST</name>
<protein>
    <submittedName>
        <fullName evidence="2">Uncharacterized protein</fullName>
    </submittedName>
</protein>
<proteinExistence type="predicted"/>
<accession>A0AAV4FSW9</accession>
<dbReference type="AlphaFoldDB" id="A0AAV4FSW9"/>
<gene>
    <name evidence="2" type="ORF">ElyMa_005792800</name>
</gene>
<evidence type="ECO:0000313" key="3">
    <source>
        <dbReference type="Proteomes" id="UP000762676"/>
    </source>
</evidence>
<evidence type="ECO:0000313" key="2">
    <source>
        <dbReference type="EMBL" id="GFR76096.1"/>
    </source>
</evidence>
<organism evidence="2 3">
    <name type="scientific">Elysia marginata</name>
    <dbReference type="NCBI Taxonomy" id="1093978"/>
    <lineage>
        <taxon>Eukaryota</taxon>
        <taxon>Metazoa</taxon>
        <taxon>Spiralia</taxon>
        <taxon>Lophotrochozoa</taxon>
        <taxon>Mollusca</taxon>
        <taxon>Gastropoda</taxon>
        <taxon>Heterobranchia</taxon>
        <taxon>Euthyneura</taxon>
        <taxon>Panpulmonata</taxon>
        <taxon>Sacoglossa</taxon>
        <taxon>Placobranchoidea</taxon>
        <taxon>Plakobranchidae</taxon>
        <taxon>Elysia</taxon>
    </lineage>
</organism>
<evidence type="ECO:0000256" key="1">
    <source>
        <dbReference type="SAM" id="MobiDB-lite"/>
    </source>
</evidence>
<sequence>MNGREIEKEKDEKRDAEKDRTSRGRETEKINLTVENVLRHKKKALLYISMQLALKKCAMRIKFQRCEPERTPGLPAQRTVSVMEEKKKKTTHFDGQGLYSKHITVWF</sequence>
<dbReference type="EMBL" id="BMAT01011623">
    <property type="protein sequence ID" value="GFR76096.1"/>
    <property type="molecule type" value="Genomic_DNA"/>
</dbReference>
<feature type="region of interest" description="Disordered" evidence="1">
    <location>
        <begin position="1"/>
        <end position="25"/>
    </location>
</feature>
<comment type="caution">
    <text evidence="2">The sequence shown here is derived from an EMBL/GenBank/DDBJ whole genome shotgun (WGS) entry which is preliminary data.</text>
</comment>